<dbReference type="PANTHER" id="PTHR21485:SF6">
    <property type="entry name" value="N-ACYLNEURAMINATE CYTIDYLYLTRANSFERASE-RELATED"/>
    <property type="match status" value="1"/>
</dbReference>
<dbReference type="AlphaFoldDB" id="A0A923MDJ8"/>
<accession>A0A923MDJ8</accession>
<keyword evidence="2" id="KW-1185">Reference proteome</keyword>
<dbReference type="CDD" id="cd02513">
    <property type="entry name" value="CMP-NeuAc_Synthase"/>
    <property type="match status" value="1"/>
</dbReference>
<dbReference type="EMBL" id="JACORU010000017">
    <property type="protein sequence ID" value="MBC5768393.1"/>
    <property type="molecule type" value="Genomic_DNA"/>
</dbReference>
<gene>
    <name evidence="1" type="ORF">H8R02_28290</name>
</gene>
<dbReference type="RefSeq" id="WP_187085102.1">
    <property type="nucleotide sequence ID" value="NZ_JACORU010000017.1"/>
</dbReference>
<organism evidence="1 2">
    <name type="scientific">Ramlibacter albus</name>
    <dbReference type="NCBI Taxonomy" id="2079448"/>
    <lineage>
        <taxon>Bacteria</taxon>
        <taxon>Pseudomonadati</taxon>
        <taxon>Pseudomonadota</taxon>
        <taxon>Betaproteobacteria</taxon>
        <taxon>Burkholderiales</taxon>
        <taxon>Comamonadaceae</taxon>
        <taxon>Ramlibacter</taxon>
    </lineage>
</organism>
<keyword evidence="1" id="KW-0548">Nucleotidyltransferase</keyword>
<dbReference type="PANTHER" id="PTHR21485">
    <property type="entry name" value="HAD SUPERFAMILY MEMBERS CMAS AND KDSC"/>
    <property type="match status" value="1"/>
</dbReference>
<keyword evidence="1" id="KW-0808">Transferase</keyword>
<dbReference type="InterPro" id="IPR050793">
    <property type="entry name" value="CMP-NeuNAc_synthase"/>
</dbReference>
<comment type="caution">
    <text evidence="1">The sequence shown here is derived from an EMBL/GenBank/DDBJ whole genome shotgun (WGS) entry which is preliminary data.</text>
</comment>
<reference evidence="1" key="1">
    <citation type="submission" date="2020-08" db="EMBL/GenBank/DDBJ databases">
        <title>Ramlibacter sp. GTP1 16S ribosomal RNA gene genome sequencing and assembly.</title>
        <authorList>
            <person name="Kang M."/>
        </authorList>
    </citation>
    <scope>NUCLEOTIDE SEQUENCE</scope>
    <source>
        <strain evidence="1">GTP1</strain>
    </source>
</reference>
<dbReference type="InterPro" id="IPR029044">
    <property type="entry name" value="Nucleotide-diphossugar_trans"/>
</dbReference>
<evidence type="ECO:0000313" key="1">
    <source>
        <dbReference type="EMBL" id="MBC5768393.1"/>
    </source>
</evidence>
<proteinExistence type="predicted"/>
<dbReference type="GO" id="GO:0008781">
    <property type="term" value="F:N-acylneuraminate cytidylyltransferase activity"/>
    <property type="evidence" value="ECO:0007669"/>
    <property type="project" value="TreeGrafter"/>
</dbReference>
<dbReference type="Proteomes" id="UP000596827">
    <property type="component" value="Unassembled WGS sequence"/>
</dbReference>
<dbReference type="InterPro" id="IPR003329">
    <property type="entry name" value="Cytidylyl_trans"/>
</dbReference>
<protein>
    <submittedName>
        <fullName evidence="1">Acylneuraminate cytidylyltransferase family protein</fullName>
    </submittedName>
</protein>
<dbReference type="Gene3D" id="3.90.550.10">
    <property type="entry name" value="Spore Coat Polysaccharide Biosynthesis Protein SpsA, Chain A"/>
    <property type="match status" value="1"/>
</dbReference>
<dbReference type="Pfam" id="PF02348">
    <property type="entry name" value="CTP_transf_3"/>
    <property type="match status" value="1"/>
</dbReference>
<name>A0A923MDJ8_9BURK</name>
<evidence type="ECO:0000313" key="2">
    <source>
        <dbReference type="Proteomes" id="UP000596827"/>
    </source>
</evidence>
<dbReference type="SUPFAM" id="SSF53448">
    <property type="entry name" value="Nucleotide-diphospho-sugar transferases"/>
    <property type="match status" value="1"/>
</dbReference>
<sequence>MTSLAAPAKTIATICARGGSKGLPGKNIRPFMGVPLIVHTIRQALGCEHIQGVYVSTDDDEIAAIARDAGATVPFKRPAELATDTAGKLPVIEHLARYLELQGETIARIVDLQPTSPLRDTADIELALQTRPDVDLVVSVAEAHDNPYFNLVERGADGLVRLCAGEGNLRRQDAPQVYALNGSIYVWHRPALAKAAKQGMWSVRMAPYVMPRWKSVDIDTLDDFDYAEWLYVRHRGGDERG</sequence>